<name>A0ABW0PJX2_9BURK</name>
<protein>
    <submittedName>
        <fullName evidence="1">Uncharacterized protein</fullName>
    </submittedName>
</protein>
<dbReference type="Proteomes" id="UP001596031">
    <property type="component" value="Unassembled WGS sequence"/>
</dbReference>
<organism evidence="1 2">
    <name type="scientific">Massilia jejuensis</name>
    <dbReference type="NCBI Taxonomy" id="648894"/>
    <lineage>
        <taxon>Bacteria</taxon>
        <taxon>Pseudomonadati</taxon>
        <taxon>Pseudomonadota</taxon>
        <taxon>Betaproteobacteria</taxon>
        <taxon>Burkholderiales</taxon>
        <taxon>Oxalobacteraceae</taxon>
        <taxon>Telluria group</taxon>
        <taxon>Massilia</taxon>
    </lineage>
</organism>
<reference evidence="2" key="1">
    <citation type="journal article" date="2019" name="Int. J. Syst. Evol. Microbiol.">
        <title>The Global Catalogue of Microorganisms (GCM) 10K type strain sequencing project: providing services to taxonomists for standard genome sequencing and annotation.</title>
        <authorList>
            <consortium name="The Broad Institute Genomics Platform"/>
            <consortium name="The Broad Institute Genome Sequencing Center for Infectious Disease"/>
            <person name="Wu L."/>
            <person name="Ma J."/>
        </authorList>
    </citation>
    <scope>NUCLEOTIDE SEQUENCE [LARGE SCALE GENOMIC DNA]</scope>
    <source>
        <strain evidence="2">CCUG 38813</strain>
    </source>
</reference>
<evidence type="ECO:0000313" key="2">
    <source>
        <dbReference type="Proteomes" id="UP001596031"/>
    </source>
</evidence>
<dbReference type="EMBL" id="JBHSMS010000054">
    <property type="protein sequence ID" value="MFC5512785.1"/>
    <property type="molecule type" value="Genomic_DNA"/>
</dbReference>
<gene>
    <name evidence="1" type="ORF">ACFPOU_16905</name>
</gene>
<comment type="caution">
    <text evidence="1">The sequence shown here is derived from an EMBL/GenBank/DDBJ whole genome shotgun (WGS) entry which is preliminary data.</text>
</comment>
<sequence length="172" mass="19549">MKTDIDEYLEQVRRGLENFFDALEIMSISSEILIVQIGEDDLRRLQLLSTAATFDALKLDLGTCGPDHRLAVTYIAPWTSARVFDDLDEAEAPTIYIKNDADAATVKKHLTEISDHHDSFGHFPNEFFFRSHLRKKFDVNFMKSSATLGQSETIIMVRGMQKIGMPFGYLVN</sequence>
<dbReference type="RefSeq" id="WP_379723716.1">
    <property type="nucleotide sequence ID" value="NZ_JBHSMS010000054.1"/>
</dbReference>
<keyword evidence="2" id="KW-1185">Reference proteome</keyword>
<accession>A0ABW0PJX2</accession>
<proteinExistence type="predicted"/>
<evidence type="ECO:0000313" key="1">
    <source>
        <dbReference type="EMBL" id="MFC5512785.1"/>
    </source>
</evidence>